<gene>
    <name evidence="1" type="ORF">VSH64_42390</name>
</gene>
<dbReference type="RefSeq" id="WP_326568350.1">
    <property type="nucleotide sequence ID" value="NZ_CP142149.1"/>
</dbReference>
<accession>A0ABZ1I6D2</accession>
<dbReference type="InterPro" id="IPR036291">
    <property type="entry name" value="NAD(P)-bd_dom_sf"/>
</dbReference>
<protein>
    <submittedName>
        <fullName evidence="1">SDR family NAD(P)-dependent oxidoreductase</fullName>
    </submittedName>
</protein>
<evidence type="ECO:0000313" key="2">
    <source>
        <dbReference type="Proteomes" id="UP001330812"/>
    </source>
</evidence>
<organism evidence="1 2">
    <name type="scientific">Amycolatopsis rhabdoformis</name>
    <dbReference type="NCBI Taxonomy" id="1448059"/>
    <lineage>
        <taxon>Bacteria</taxon>
        <taxon>Bacillati</taxon>
        <taxon>Actinomycetota</taxon>
        <taxon>Actinomycetes</taxon>
        <taxon>Pseudonocardiales</taxon>
        <taxon>Pseudonocardiaceae</taxon>
        <taxon>Amycolatopsis</taxon>
    </lineage>
</organism>
<name>A0ABZ1I6D2_9PSEU</name>
<keyword evidence="2" id="KW-1185">Reference proteome</keyword>
<sequence>MTQSIVVFGAGPGVGRALARRYGKAGYDVVLVARRAAPLEEFASALATDGTKAHVLPADLSETSRIPALATRIRALVGDPAVVYYAPSPADPDFIPAVSLTAARLHELMPLTLDSLIAVVGEFLPAMLGRGDGAILTAQGAAAVTGRAGMSGWPPLLAAQRNYLQALAAEVADRGVFVGQLHIGARITGTPFDEHYRASGRPDAAFPAADPADLADLLWTMHADRRPLEKVVPDRW</sequence>
<reference evidence="1 2" key="1">
    <citation type="journal article" date="2015" name="Int. J. Syst. Evol. Microbiol.">
        <title>Amycolatopsis rhabdoformis sp. nov., an actinomycete isolated from a tropical forest soil.</title>
        <authorList>
            <person name="Souza W.R."/>
            <person name="Silva R.E."/>
            <person name="Goodfellow M."/>
            <person name="Busarakam K."/>
            <person name="Figueiro F.S."/>
            <person name="Ferreira D."/>
            <person name="Rodrigues-Filho E."/>
            <person name="Moraes L.A.B."/>
            <person name="Zucchi T.D."/>
        </authorList>
    </citation>
    <scope>NUCLEOTIDE SEQUENCE [LARGE SCALE GENOMIC DNA]</scope>
    <source>
        <strain evidence="1 2">NCIMB 14900</strain>
    </source>
</reference>
<dbReference type="SUPFAM" id="SSF51735">
    <property type="entry name" value="NAD(P)-binding Rossmann-fold domains"/>
    <property type="match status" value="1"/>
</dbReference>
<dbReference type="Pfam" id="PF00106">
    <property type="entry name" value="adh_short"/>
    <property type="match status" value="1"/>
</dbReference>
<dbReference type="PANTHER" id="PTHR43431">
    <property type="entry name" value="OXIDOREDUCTASE, SHORT CHAIN DEHYDROGENASE/REDUCTASE FAMILY (AFU_ORTHOLOGUE AFUA_5G14000)"/>
    <property type="match status" value="1"/>
</dbReference>
<evidence type="ECO:0000313" key="1">
    <source>
        <dbReference type="EMBL" id="WSE29387.1"/>
    </source>
</evidence>
<proteinExistence type="predicted"/>
<dbReference type="Proteomes" id="UP001330812">
    <property type="component" value="Chromosome"/>
</dbReference>
<dbReference type="EMBL" id="CP142149">
    <property type="protein sequence ID" value="WSE29387.1"/>
    <property type="molecule type" value="Genomic_DNA"/>
</dbReference>
<dbReference type="Gene3D" id="3.40.50.720">
    <property type="entry name" value="NAD(P)-binding Rossmann-like Domain"/>
    <property type="match status" value="1"/>
</dbReference>
<dbReference type="PANTHER" id="PTHR43431:SF7">
    <property type="entry name" value="OXIDOREDUCTASE, SHORT CHAIN DEHYDROGENASE_REDUCTASE FAMILY (AFU_ORTHOLOGUE AFUA_5G14000)"/>
    <property type="match status" value="1"/>
</dbReference>
<dbReference type="InterPro" id="IPR002347">
    <property type="entry name" value="SDR_fam"/>
</dbReference>